<dbReference type="EMBL" id="JAQHXR010000002">
    <property type="protein sequence ID" value="MDA3968747.1"/>
    <property type="molecule type" value="Genomic_DNA"/>
</dbReference>
<dbReference type="RefSeq" id="WP_271021045.1">
    <property type="nucleotide sequence ID" value="NZ_JAQHXR010000002.1"/>
</dbReference>
<keyword evidence="6" id="KW-0443">Lipid metabolism</keyword>
<evidence type="ECO:0000256" key="8">
    <source>
        <dbReference type="ARBA" id="ARBA00023209"/>
    </source>
</evidence>
<evidence type="ECO:0000256" key="2">
    <source>
        <dbReference type="ARBA" id="ARBA00005189"/>
    </source>
</evidence>
<comment type="cofactor">
    <cofactor evidence="1">
        <name>pyruvate</name>
        <dbReference type="ChEBI" id="CHEBI:15361"/>
    </cofactor>
</comment>
<evidence type="ECO:0000256" key="5">
    <source>
        <dbReference type="ARBA" id="ARBA00022793"/>
    </source>
</evidence>
<comment type="caution">
    <text evidence="13">The sequence shown here is derived from an EMBL/GenBank/DDBJ whole genome shotgun (WGS) entry which is preliminary data.</text>
</comment>
<evidence type="ECO:0000256" key="9">
    <source>
        <dbReference type="ARBA" id="ARBA00023239"/>
    </source>
</evidence>
<dbReference type="Proteomes" id="UP001210261">
    <property type="component" value="Unassembled WGS sequence"/>
</dbReference>
<keyword evidence="7" id="KW-0865">Zymogen</keyword>
<comment type="pathway">
    <text evidence="2">Lipid metabolism.</text>
</comment>
<comment type="pathway">
    <text evidence="12">Phospholipid metabolism; phosphatidylethanolamine biosynthesis.</text>
</comment>
<evidence type="ECO:0000256" key="10">
    <source>
        <dbReference type="ARBA" id="ARBA00023264"/>
    </source>
</evidence>
<evidence type="ECO:0000313" key="14">
    <source>
        <dbReference type="Proteomes" id="UP001210261"/>
    </source>
</evidence>
<keyword evidence="9 13" id="KW-0456">Lyase</keyword>
<keyword evidence="5" id="KW-0210">Decarboxylase</keyword>
<keyword evidence="11" id="KW-0670">Pyruvate</keyword>
<keyword evidence="4" id="KW-0444">Lipid biosynthesis</keyword>
<protein>
    <recommendedName>
        <fullName evidence="3">phosphatidylserine decarboxylase</fullName>
        <ecNumber evidence="3">4.1.1.65</ecNumber>
    </recommendedName>
</protein>
<evidence type="ECO:0000256" key="12">
    <source>
        <dbReference type="ARBA" id="ARBA00024326"/>
    </source>
</evidence>
<sequence>MTLVISKIFEYISHFCFFTPLQILINKAYVKLFNISLDEFDSIESYRSLNSLFTRSLVREREFLEDLSVLISPSDGLITEVGKCTNNKALQIKGEEYVVSDFLDKSIDDDYEFINIYLSPSNYHRFHAPTNLIVKKVRFIKGALYPVNNFALKNVENLFTKNKRVVLECVDFYDNEFFIVAIGALNVGRIQIHITPELIDKKDSCVIILDDIKINKGDEIGYFEMGSTIVMITKGWNYNVESGNKVLFGNDIGVSHDTGNKES</sequence>
<evidence type="ECO:0000256" key="4">
    <source>
        <dbReference type="ARBA" id="ARBA00022516"/>
    </source>
</evidence>
<evidence type="ECO:0000256" key="1">
    <source>
        <dbReference type="ARBA" id="ARBA00001928"/>
    </source>
</evidence>
<dbReference type="GO" id="GO:0004609">
    <property type="term" value="F:phosphatidylserine decarboxylase activity"/>
    <property type="evidence" value="ECO:0007669"/>
    <property type="project" value="UniProtKB-EC"/>
</dbReference>
<reference evidence="13 14" key="1">
    <citation type="submission" date="2023-01" db="EMBL/GenBank/DDBJ databases">
        <title>Description of Helicobacter ibis sp. nov. isolated from faecal droppings of black-faced ibis (Theristicus melanopis).</title>
        <authorList>
            <person name="Lopez-Cantillo M."/>
            <person name="Vidal-Veuthey B."/>
            <person name="Mella A."/>
            <person name="De La Haba R."/>
            <person name="Collado L."/>
        </authorList>
    </citation>
    <scope>NUCLEOTIDE SEQUENCE [LARGE SCALE GENOMIC DNA]</scope>
    <source>
        <strain evidence="13 14">A82</strain>
    </source>
</reference>
<evidence type="ECO:0000313" key="13">
    <source>
        <dbReference type="EMBL" id="MDA3968747.1"/>
    </source>
</evidence>
<dbReference type="PANTHER" id="PTHR10067">
    <property type="entry name" value="PHOSPHATIDYLSERINE DECARBOXYLASE"/>
    <property type="match status" value="1"/>
</dbReference>
<dbReference type="InterPro" id="IPR033177">
    <property type="entry name" value="PSD-B"/>
</dbReference>
<keyword evidence="14" id="KW-1185">Reference proteome</keyword>
<dbReference type="EC" id="4.1.1.65" evidence="3"/>
<dbReference type="NCBIfam" id="NF003038">
    <property type="entry name" value="PRK03934.1"/>
    <property type="match status" value="1"/>
</dbReference>
<dbReference type="Pfam" id="PF02666">
    <property type="entry name" value="PS_Dcarbxylase"/>
    <property type="match status" value="1"/>
</dbReference>
<name>A0ABT4VDH2_9HELI</name>
<dbReference type="PANTHER" id="PTHR10067:SF6">
    <property type="entry name" value="PHOSPHATIDYLSERINE DECARBOXYLASE PROENZYME, MITOCHONDRIAL"/>
    <property type="match status" value="1"/>
</dbReference>
<gene>
    <name evidence="13" type="ORF">PF021_03550</name>
</gene>
<proteinExistence type="predicted"/>
<keyword evidence="8" id="KW-0594">Phospholipid biosynthesis</keyword>
<organism evidence="13 14">
    <name type="scientific">Helicobacter ibis</name>
    <dbReference type="NCBI Taxonomy" id="2962633"/>
    <lineage>
        <taxon>Bacteria</taxon>
        <taxon>Pseudomonadati</taxon>
        <taxon>Campylobacterota</taxon>
        <taxon>Epsilonproteobacteria</taxon>
        <taxon>Campylobacterales</taxon>
        <taxon>Helicobacteraceae</taxon>
        <taxon>Helicobacter</taxon>
    </lineage>
</organism>
<evidence type="ECO:0000256" key="11">
    <source>
        <dbReference type="ARBA" id="ARBA00023317"/>
    </source>
</evidence>
<evidence type="ECO:0000256" key="6">
    <source>
        <dbReference type="ARBA" id="ARBA00023098"/>
    </source>
</evidence>
<keyword evidence="10" id="KW-1208">Phospholipid metabolism</keyword>
<evidence type="ECO:0000256" key="3">
    <source>
        <dbReference type="ARBA" id="ARBA00012243"/>
    </source>
</evidence>
<dbReference type="InterPro" id="IPR003817">
    <property type="entry name" value="PS_Dcarbxylase"/>
</dbReference>
<evidence type="ECO:0000256" key="7">
    <source>
        <dbReference type="ARBA" id="ARBA00023145"/>
    </source>
</evidence>
<accession>A0ABT4VDH2</accession>
<dbReference type="NCBIfam" id="TIGR00163">
    <property type="entry name" value="PS_decarb"/>
    <property type="match status" value="1"/>
</dbReference>